<reference evidence="1 2" key="2">
    <citation type="submission" date="2021-03" db="EMBL/GenBank/DDBJ databases">
        <title>P. granadensis CT364 genome publication.</title>
        <authorList>
            <person name="Stach J."/>
            <person name="Montero-Calasanz Md.C."/>
        </authorList>
    </citation>
    <scope>NUCLEOTIDE SEQUENCE [LARGE SCALE GENOMIC DNA]</scope>
    <source>
        <strain evidence="1 2">CT364</strain>
    </source>
</reference>
<evidence type="ECO:0000313" key="2">
    <source>
        <dbReference type="Proteomes" id="UP000663686"/>
    </source>
</evidence>
<dbReference type="SUPFAM" id="SSF53955">
    <property type="entry name" value="Lysozyme-like"/>
    <property type="match status" value="1"/>
</dbReference>
<dbReference type="EMBL" id="CP069352">
    <property type="protein sequence ID" value="QRK81806.1"/>
    <property type="molecule type" value="Genomic_DNA"/>
</dbReference>
<dbReference type="InterPro" id="IPR023346">
    <property type="entry name" value="Lysozyme-like_dom_sf"/>
</dbReference>
<protein>
    <submittedName>
        <fullName evidence="1">Transglycosylase SLT domain-containing protein</fullName>
    </submittedName>
</protein>
<keyword evidence="2" id="KW-1185">Reference proteome</keyword>
<proteinExistence type="predicted"/>
<dbReference type="Proteomes" id="UP000663686">
    <property type="component" value="Chromosome"/>
</dbReference>
<reference evidence="1 2" key="1">
    <citation type="submission" date="2021-02" db="EMBL/GenBank/DDBJ databases">
        <authorList>
            <person name="Cea Torrescassana E."/>
        </authorList>
    </citation>
    <scope>NUCLEOTIDE SEQUENCE [LARGE SCALE GENOMIC DNA]</scope>
    <source>
        <strain evidence="1 2">CT364</strain>
    </source>
</reference>
<evidence type="ECO:0000313" key="1">
    <source>
        <dbReference type="EMBL" id="QRK81806.1"/>
    </source>
</evidence>
<gene>
    <name evidence="1" type="ORF">JN757_14505</name>
</gene>
<accession>A0ABX7G905</accession>
<sequence>MDAPVRVAILRGLLGCAAIFDATSFCFGQSDATPPPAYNFAAQRAGVPSNILFAVTLQESGVTIRGKRLPWPWTLNIAGRAYYYATQKQACQALQTNLKQVPAFRIDVGLAQINLGYQRRFYRHPCEVLSPHKNLQIAATILREQHRAGEDWLMSAGRYHRPAGGELADRYRRRVGSHLKEMALKGYKHP</sequence>
<name>A0ABX7G905_9PSED</name>
<dbReference type="RefSeq" id="WP_203417960.1">
    <property type="nucleotide sequence ID" value="NZ_CP069352.1"/>
</dbReference>
<organism evidence="1 2">
    <name type="scientific">Pseudomonas granadensis</name>
    <dbReference type="NCBI Taxonomy" id="1421430"/>
    <lineage>
        <taxon>Bacteria</taxon>
        <taxon>Pseudomonadati</taxon>
        <taxon>Pseudomonadota</taxon>
        <taxon>Gammaproteobacteria</taxon>
        <taxon>Pseudomonadales</taxon>
        <taxon>Pseudomonadaceae</taxon>
        <taxon>Pseudomonas</taxon>
    </lineage>
</organism>